<dbReference type="AlphaFoldDB" id="A0A6N2KC25"/>
<accession>A0A6N2KC25</accession>
<dbReference type="EMBL" id="CAADRP010000224">
    <property type="protein sequence ID" value="VFU25225.1"/>
    <property type="molecule type" value="Genomic_DNA"/>
</dbReference>
<protein>
    <submittedName>
        <fullName evidence="1">Uncharacterized protein</fullName>
    </submittedName>
</protein>
<gene>
    <name evidence="1" type="ORF">SVIM_LOCUS56216</name>
</gene>
<proteinExistence type="predicted"/>
<name>A0A6N2KC25_SALVM</name>
<sequence>MQVSVQQVNFLDYPYLQDGYGSSWDLNLLKEEVSSHGIDKARCSVPLDFLRCTYPQNSLWSQFQGF</sequence>
<evidence type="ECO:0000313" key="1">
    <source>
        <dbReference type="EMBL" id="VFU25225.1"/>
    </source>
</evidence>
<organism evidence="1">
    <name type="scientific">Salix viminalis</name>
    <name type="common">Common osier</name>
    <name type="synonym">Basket willow</name>
    <dbReference type="NCBI Taxonomy" id="40686"/>
    <lineage>
        <taxon>Eukaryota</taxon>
        <taxon>Viridiplantae</taxon>
        <taxon>Streptophyta</taxon>
        <taxon>Embryophyta</taxon>
        <taxon>Tracheophyta</taxon>
        <taxon>Spermatophyta</taxon>
        <taxon>Magnoliopsida</taxon>
        <taxon>eudicotyledons</taxon>
        <taxon>Gunneridae</taxon>
        <taxon>Pentapetalae</taxon>
        <taxon>rosids</taxon>
        <taxon>fabids</taxon>
        <taxon>Malpighiales</taxon>
        <taxon>Salicaceae</taxon>
        <taxon>Saliceae</taxon>
        <taxon>Salix</taxon>
    </lineage>
</organism>
<reference evidence="1" key="1">
    <citation type="submission" date="2019-03" db="EMBL/GenBank/DDBJ databases">
        <authorList>
            <person name="Mank J."/>
            <person name="Almeida P."/>
        </authorList>
    </citation>
    <scope>NUCLEOTIDE SEQUENCE</scope>
    <source>
        <strain evidence="1">78183</strain>
    </source>
</reference>